<dbReference type="OrthoDB" id="5437169at2"/>
<reference evidence="2 3" key="1">
    <citation type="submission" date="2010-10" db="EMBL/GenBank/DDBJ databases">
        <authorList>
            <consortium name="The Broad Institute Genome Sequencing Platform"/>
            <person name="Ward D."/>
            <person name="Earl A."/>
            <person name="Feldgarden M."/>
            <person name="Young S.K."/>
            <person name="Gargeya S."/>
            <person name="Zeng Q."/>
            <person name="Alvarado L."/>
            <person name="Berlin A."/>
            <person name="Bochicchio J."/>
            <person name="Chapman S.B."/>
            <person name="Chen Z."/>
            <person name="Freedman E."/>
            <person name="Gellesch M."/>
            <person name="Goldberg J."/>
            <person name="Griggs A."/>
            <person name="Gujja S."/>
            <person name="Heilman E."/>
            <person name="Heiman D."/>
            <person name="Howarth C."/>
            <person name="Mehta T."/>
            <person name="Neiman D."/>
            <person name="Pearson M."/>
            <person name="Roberts A."/>
            <person name="Saif S."/>
            <person name="Shea T."/>
            <person name="Shenoy N."/>
            <person name="Sisk P."/>
            <person name="Stolte C."/>
            <person name="Sykes S."/>
            <person name="White J."/>
            <person name="Yandava C."/>
            <person name="Allen-Vercoe E."/>
            <person name="Sibley C."/>
            <person name="Ambrose C.E."/>
            <person name="Strauss J."/>
            <person name="Daigneault M."/>
            <person name="Haas B."/>
            <person name="Nusbaum C."/>
            <person name="Birren B."/>
        </authorList>
    </citation>
    <scope>NUCLEOTIDE SEQUENCE [LARGE SCALE GENOMIC DNA]</scope>
    <source>
        <strain evidence="2 3">3_1_6</strain>
    </source>
</reference>
<evidence type="ECO:0000256" key="1">
    <source>
        <dbReference type="SAM" id="MobiDB-lite"/>
    </source>
</evidence>
<gene>
    <name evidence="2" type="ORF">HMPREF0179_02290</name>
</gene>
<keyword evidence="3" id="KW-1185">Reference proteome</keyword>
<dbReference type="eggNOG" id="COG4457">
    <property type="taxonomic scope" value="Bacteria"/>
</dbReference>
<organism evidence="2 3">
    <name type="scientific">Bilophila wadsworthia (strain 3_1_6)</name>
    <dbReference type="NCBI Taxonomy" id="563192"/>
    <lineage>
        <taxon>Bacteria</taxon>
        <taxon>Pseudomonadati</taxon>
        <taxon>Thermodesulfobacteriota</taxon>
        <taxon>Desulfovibrionia</taxon>
        <taxon>Desulfovibrionales</taxon>
        <taxon>Desulfovibrionaceae</taxon>
        <taxon>Bilophila</taxon>
    </lineage>
</organism>
<dbReference type="Pfam" id="PF07520">
    <property type="entry name" value="SrfB"/>
    <property type="match status" value="1"/>
</dbReference>
<proteinExistence type="predicted"/>
<dbReference type="GeneID" id="78085432"/>
<name>E5Y7X5_BILW3</name>
<evidence type="ECO:0008006" key="4">
    <source>
        <dbReference type="Google" id="ProtNLM"/>
    </source>
</evidence>
<protein>
    <recommendedName>
        <fullName evidence="4">Virulence factor SrfB</fullName>
    </recommendedName>
</protein>
<feature type="region of interest" description="Disordered" evidence="1">
    <location>
        <begin position="698"/>
        <end position="718"/>
    </location>
</feature>
<dbReference type="RefSeq" id="WP_005028114.1">
    <property type="nucleotide sequence ID" value="NZ_KE150238.1"/>
</dbReference>
<dbReference type="AlphaFoldDB" id="E5Y7X5"/>
<evidence type="ECO:0000313" key="3">
    <source>
        <dbReference type="Proteomes" id="UP000006034"/>
    </source>
</evidence>
<dbReference type="EMBL" id="ADCP02000001">
    <property type="protein sequence ID" value="EFV43899.1"/>
    <property type="molecule type" value="Genomic_DNA"/>
</dbReference>
<dbReference type="Proteomes" id="UP000006034">
    <property type="component" value="Unassembled WGS sequence"/>
</dbReference>
<evidence type="ECO:0000313" key="2">
    <source>
        <dbReference type="EMBL" id="EFV43899.1"/>
    </source>
</evidence>
<dbReference type="HOGENOM" id="CLU_012226_0_0_7"/>
<reference evidence="2 3" key="2">
    <citation type="submission" date="2013-04" db="EMBL/GenBank/DDBJ databases">
        <title>The Genome Sequence of Bilophila wadsworthia 3_1_6.</title>
        <authorList>
            <consortium name="The Broad Institute Genomics Platform"/>
            <person name="Earl A."/>
            <person name="Ward D."/>
            <person name="Feldgarden M."/>
            <person name="Gevers D."/>
            <person name="Sibley C."/>
            <person name="Strauss J."/>
            <person name="Allen-Vercoe E."/>
            <person name="Walker B."/>
            <person name="Young S."/>
            <person name="Zeng Q."/>
            <person name="Gargeya S."/>
            <person name="Fitzgerald M."/>
            <person name="Haas B."/>
            <person name="Abouelleil A."/>
            <person name="Allen A.W."/>
            <person name="Alvarado L."/>
            <person name="Arachchi H.M."/>
            <person name="Berlin A.M."/>
            <person name="Chapman S.B."/>
            <person name="Gainer-Dewar J."/>
            <person name="Goldberg J."/>
            <person name="Griggs A."/>
            <person name="Gujja S."/>
            <person name="Hansen M."/>
            <person name="Howarth C."/>
            <person name="Imamovic A."/>
            <person name="Ireland A."/>
            <person name="Larimer J."/>
            <person name="McCowan C."/>
            <person name="Murphy C."/>
            <person name="Pearson M."/>
            <person name="Poon T.W."/>
            <person name="Priest M."/>
            <person name="Roberts A."/>
            <person name="Saif S."/>
            <person name="Shea T."/>
            <person name="Sisk P."/>
            <person name="Sykes S."/>
            <person name="Wortman J."/>
            <person name="Nusbaum C."/>
            <person name="Birren B."/>
        </authorList>
    </citation>
    <scope>NUCLEOTIDE SEQUENCE [LARGE SCALE GENOMIC DNA]</scope>
    <source>
        <strain evidence="2 3">3_1_6</strain>
    </source>
</reference>
<comment type="caution">
    <text evidence="2">The sequence shown here is derived from an EMBL/GenBank/DDBJ whole genome shotgun (WGS) entry which is preliminary data.</text>
</comment>
<sequence>MNYTSAVSIIPGGCPQFLDCRLDAKSLGRFWAYFREIPQTGESAIASARRQVELVPVPLDDTGQPGDYDYKIDANRALEAFTGRWVPVPFLRLSNEQWKDGAFKCEKGPSNWARLHVSREDSDGAYRLTFLFDTTIEEREQPTGQYFALCDDDVAENARFALSPKSRDNAWFLNTLWVDEWIAEIYDAHQTARHNGRTTWRENTPFIMEHLATYLTLLEALAASGTVPTVRVVDPAHLTPVDVDLVLDLGNSRSTGMLVETLPQRQTNLNDSYLLQIRDLSQPDRTYTGPFATRIEFAEATFGNPRLSARSGRSTPAFVWPSVVRVGPEAARLAQHSVGAEGNTGMSSPKRYLWDESPRAQQWRFNAWGTGSELEPPVTRGVFIQQINREGTPLCCFDDPGLSPRPKILRTQQPEVAFEAHFTRSSTMMFLLSEIIMHALATINSPAQRGEREQPDVPRRLKRIIFTVPSAMPIAEQRIYRRWVTWAVRMIWETLGWGQWYTTKQGMRDTRPDYRVSPEVRCSWDEATCTQLVYLYNEITEKFQGDARHFFALMGRKRGADAPSLRIANVDIGGGTIDLSITTFAVTGDEATAARIKPHMAFRDGFNIAGDDVIREIVEQHVLPCIGQATGLSDPRNLLGQLFGRDTVGGSQRNRALRTQFARQIAGPVVTRMLEGYEQADLLVGGVQERKLSAFFRPEHAPQESDPASPETEGLPEQPSAALIQYVNETVERQTGKPFSLMDVALRIDPRAIDRTIRNTLGQILANLCEVIHAYNCDLLLLTGRPSKWHAIISSFFAKLPVPADRIIPMRDFRVGSWYPFADNRGEITDPKTTVVVGAILCALSEGHLEGFSFDTGSLFLKSTARFIGAMDAGGQIRQAQVWFETDTDNPSGGELHKAIQFSGPIPIGFRQIEAERWTTTRFYMMDFASPAARNNARNRLPYTVKLAFTVADLADAPNAASRDEGELAVNEIEAVDGTPVNPRDLEIRLQTLPADEGYWLDTGVFNIL</sequence>
<dbReference type="InterPro" id="IPR009216">
    <property type="entry name" value="Virulence_factor_SrfB"/>
</dbReference>
<dbReference type="STRING" id="563192.HMPREF0179_02290"/>
<accession>E5Y7X5</accession>